<dbReference type="PANTHER" id="PTHR11102:SF160">
    <property type="entry name" value="ERAD-ASSOCIATED E3 UBIQUITIN-PROTEIN LIGASE COMPONENT HRD3"/>
    <property type="match status" value="1"/>
</dbReference>
<dbReference type="PROSITE" id="PS50005">
    <property type="entry name" value="TPR"/>
    <property type="match status" value="1"/>
</dbReference>
<dbReference type="InterPro" id="IPR006597">
    <property type="entry name" value="Sel1-like"/>
</dbReference>
<dbReference type="Pfam" id="PF13181">
    <property type="entry name" value="TPR_8"/>
    <property type="match status" value="1"/>
</dbReference>
<dbReference type="SUPFAM" id="SSF48452">
    <property type="entry name" value="TPR-like"/>
    <property type="match status" value="1"/>
</dbReference>
<dbReference type="RefSeq" id="WP_055171783.1">
    <property type="nucleotide sequence ID" value="NZ_CZAI01000004.1"/>
</dbReference>
<keyword evidence="1" id="KW-0802">TPR repeat</keyword>
<dbReference type="SMART" id="SM00028">
    <property type="entry name" value="TPR"/>
    <property type="match status" value="3"/>
</dbReference>
<reference evidence="2 3" key="1">
    <citation type="submission" date="2015-09" db="EMBL/GenBank/DDBJ databases">
        <authorList>
            <consortium name="Pathogen Informatics"/>
        </authorList>
    </citation>
    <scope>NUCLEOTIDE SEQUENCE [LARGE SCALE GENOMIC DNA]</scope>
    <source>
        <strain evidence="2 3">2789STDY5834880</strain>
    </source>
</reference>
<dbReference type="Gene3D" id="1.25.40.10">
    <property type="entry name" value="Tetratricopeptide repeat domain"/>
    <property type="match status" value="2"/>
</dbReference>
<feature type="repeat" description="TPR" evidence="1">
    <location>
        <begin position="264"/>
        <end position="297"/>
    </location>
</feature>
<evidence type="ECO:0000313" key="3">
    <source>
        <dbReference type="Proteomes" id="UP000095657"/>
    </source>
</evidence>
<gene>
    <name evidence="2" type="ORF">ERS852494_02160</name>
</gene>
<proteinExistence type="predicted"/>
<organism evidence="2 3">
    <name type="scientific">Bacteroides caccae</name>
    <dbReference type="NCBI Taxonomy" id="47678"/>
    <lineage>
        <taxon>Bacteria</taxon>
        <taxon>Pseudomonadati</taxon>
        <taxon>Bacteroidota</taxon>
        <taxon>Bacteroidia</taxon>
        <taxon>Bacteroidales</taxon>
        <taxon>Bacteroidaceae</taxon>
        <taxon>Bacteroides</taxon>
    </lineage>
</organism>
<dbReference type="PANTHER" id="PTHR11102">
    <property type="entry name" value="SEL-1-LIKE PROTEIN"/>
    <property type="match status" value="1"/>
</dbReference>
<dbReference type="Pfam" id="PF08238">
    <property type="entry name" value="Sel1"/>
    <property type="match status" value="2"/>
</dbReference>
<evidence type="ECO:0000313" key="2">
    <source>
        <dbReference type="EMBL" id="CUP39796.1"/>
    </source>
</evidence>
<accession>A0A174MWF2</accession>
<dbReference type="Proteomes" id="UP000095657">
    <property type="component" value="Unassembled WGS sequence"/>
</dbReference>
<evidence type="ECO:0000256" key="1">
    <source>
        <dbReference type="PROSITE-ProRule" id="PRU00339"/>
    </source>
</evidence>
<sequence>MKKKCIIKAERTETYYLKLVEEKQLELIWHPDRREKCGIQVTVKDHSSIVYSYREDTPMSFFRELNMFYLLLGDLQEDWSDDSWKPYAIKTVKYLRMLPVEIQRKNLEAYHRAVSDLYERMGNEHKARLHYEQALMYFTDPEFSFDSENIMNLLDKFQDSPQAQLDICMYILGFITTDGVWIEREYYGFWQREHYELVENILKHDVLQYVEEEEEQPIYALIISCLKGIYYKRTQRFVLAEKYFMEAIGLCSALPYEEFFINPLMIYTLLGRTYIGMNDMEKADSCFKKALDIDGSDADILKPLILTYYGTSMEDEDFTELDNAYVSVFTETCQGNIAFSPFVKKAIDVFFTPPKIYNEDEEENYDEEQDEREYAFDDWYEIAESGDVEAQLIVGHCYFTGTAVTQNYRIAREWFYLAALQKDAISQCNLGFMYEHGYGTEINKEEAQKWYWKSAHEATWRPNLKNFVLK</sequence>
<dbReference type="InterPro" id="IPR019734">
    <property type="entry name" value="TPR_rpt"/>
</dbReference>
<dbReference type="SMART" id="SM00671">
    <property type="entry name" value="SEL1"/>
    <property type="match status" value="2"/>
</dbReference>
<dbReference type="AlphaFoldDB" id="A0A174MWF2"/>
<dbReference type="EMBL" id="CZAI01000004">
    <property type="protein sequence ID" value="CUP39796.1"/>
    <property type="molecule type" value="Genomic_DNA"/>
</dbReference>
<name>A0A174MWF2_9BACE</name>
<dbReference type="STRING" id="47678.ERS852494_02160"/>
<dbReference type="InterPro" id="IPR011990">
    <property type="entry name" value="TPR-like_helical_dom_sf"/>
</dbReference>
<dbReference type="SUPFAM" id="SSF81901">
    <property type="entry name" value="HCP-like"/>
    <property type="match status" value="1"/>
</dbReference>
<protein>
    <submittedName>
        <fullName evidence="2">Sel1 repeat</fullName>
    </submittedName>
</protein>
<dbReference type="InterPro" id="IPR050767">
    <property type="entry name" value="Sel1_AlgK"/>
</dbReference>